<dbReference type="PANTHER" id="PTHR42648">
    <property type="entry name" value="TRANSPOSASE, PUTATIVE-RELATED"/>
    <property type="match status" value="1"/>
</dbReference>
<proteinExistence type="predicted"/>
<evidence type="ECO:0000313" key="2">
    <source>
        <dbReference type="EMBL" id="RVW89320.1"/>
    </source>
</evidence>
<accession>A0A438HY41</accession>
<dbReference type="AlphaFoldDB" id="A0A438HY41"/>
<feature type="domain" description="Integrase catalytic" evidence="1">
    <location>
        <begin position="1"/>
        <end position="123"/>
    </location>
</feature>
<name>A0A438HY41_VITVI</name>
<comment type="caution">
    <text evidence="2">The sequence shown here is derived from an EMBL/GenBank/DDBJ whole genome shotgun (WGS) entry which is preliminary data.</text>
</comment>
<dbReference type="InterPro" id="IPR012337">
    <property type="entry name" value="RNaseH-like_sf"/>
</dbReference>
<protein>
    <submittedName>
        <fullName evidence="2">Retrovirus-related Pol polyprotein from transposon TNT 1-94</fullName>
    </submittedName>
</protein>
<dbReference type="GO" id="GO:0015074">
    <property type="term" value="P:DNA integration"/>
    <property type="evidence" value="ECO:0007669"/>
    <property type="project" value="InterPro"/>
</dbReference>
<dbReference type="InterPro" id="IPR001584">
    <property type="entry name" value="Integrase_cat-core"/>
</dbReference>
<evidence type="ECO:0000313" key="3">
    <source>
        <dbReference type="Proteomes" id="UP000288805"/>
    </source>
</evidence>
<dbReference type="Gene3D" id="3.30.420.10">
    <property type="entry name" value="Ribonuclease H-like superfamily/Ribonuclease H"/>
    <property type="match status" value="1"/>
</dbReference>
<dbReference type="InterPro" id="IPR039537">
    <property type="entry name" value="Retrotran_Ty1/copia-like"/>
</dbReference>
<dbReference type="SUPFAM" id="SSF53098">
    <property type="entry name" value="Ribonuclease H-like"/>
    <property type="match status" value="1"/>
</dbReference>
<dbReference type="PANTHER" id="PTHR42648:SF28">
    <property type="entry name" value="TRANSPOSON-ENCODED PROTEIN WITH RIBONUCLEASE H-LIKE AND RETROVIRUS ZINC FINGER-LIKE DOMAINS"/>
    <property type="match status" value="1"/>
</dbReference>
<dbReference type="InterPro" id="IPR036397">
    <property type="entry name" value="RNaseH_sf"/>
</dbReference>
<reference evidence="2 3" key="1">
    <citation type="journal article" date="2018" name="PLoS Genet.">
        <title>Population sequencing reveals clonal diversity and ancestral inbreeding in the grapevine cultivar Chardonnay.</title>
        <authorList>
            <person name="Roach M.J."/>
            <person name="Johnson D.L."/>
            <person name="Bohlmann J."/>
            <person name="van Vuuren H.J."/>
            <person name="Jones S.J."/>
            <person name="Pretorius I.S."/>
            <person name="Schmidt S.A."/>
            <person name="Borneman A.R."/>
        </authorList>
    </citation>
    <scope>NUCLEOTIDE SEQUENCE [LARGE SCALE GENOMIC DNA]</scope>
    <source>
        <strain evidence="3">cv. Chardonnay</strain>
        <tissue evidence="2">Leaf</tissue>
    </source>
</reference>
<gene>
    <name evidence="2" type="primary">POLX_1182</name>
    <name evidence="2" type="ORF">CK203_045509</name>
</gene>
<dbReference type="PROSITE" id="PS50994">
    <property type="entry name" value="INTEGRASE"/>
    <property type="match status" value="1"/>
</dbReference>
<dbReference type="EMBL" id="QGNW01000165">
    <property type="protein sequence ID" value="RVW89320.1"/>
    <property type="molecule type" value="Genomic_DNA"/>
</dbReference>
<sequence>MKHWVPLKAEVEKQCGKQIKIVRMDKCGEYYGRYTEDEQTPGPFVKFLQEHGIVAQYTMSGTLDGVVERRNRTLMDMVRSMRGNFKLPKSLWTEALETTMYILNRVPTKVVPKTPFELWKGWKPSLRHIHV</sequence>
<evidence type="ECO:0000259" key="1">
    <source>
        <dbReference type="PROSITE" id="PS50994"/>
    </source>
</evidence>
<dbReference type="Proteomes" id="UP000288805">
    <property type="component" value="Unassembled WGS sequence"/>
</dbReference>
<dbReference type="GO" id="GO:0003676">
    <property type="term" value="F:nucleic acid binding"/>
    <property type="evidence" value="ECO:0007669"/>
    <property type="project" value="InterPro"/>
</dbReference>
<organism evidence="2 3">
    <name type="scientific">Vitis vinifera</name>
    <name type="common">Grape</name>
    <dbReference type="NCBI Taxonomy" id="29760"/>
    <lineage>
        <taxon>Eukaryota</taxon>
        <taxon>Viridiplantae</taxon>
        <taxon>Streptophyta</taxon>
        <taxon>Embryophyta</taxon>
        <taxon>Tracheophyta</taxon>
        <taxon>Spermatophyta</taxon>
        <taxon>Magnoliopsida</taxon>
        <taxon>eudicotyledons</taxon>
        <taxon>Gunneridae</taxon>
        <taxon>Pentapetalae</taxon>
        <taxon>rosids</taxon>
        <taxon>Vitales</taxon>
        <taxon>Vitaceae</taxon>
        <taxon>Viteae</taxon>
        <taxon>Vitis</taxon>
    </lineage>
</organism>